<dbReference type="Proteomes" id="UP000002045">
    <property type="component" value="Chromosome"/>
</dbReference>
<dbReference type="SUPFAM" id="SSF49373">
    <property type="entry name" value="Invasin/intimin cell-adhesion fragments"/>
    <property type="match status" value="3"/>
</dbReference>
<dbReference type="InterPro" id="IPR008964">
    <property type="entry name" value="Invasin/intimin_cell_adhesion"/>
</dbReference>
<evidence type="ECO:0000256" key="3">
    <source>
        <dbReference type="SAM" id="Phobius"/>
    </source>
</evidence>
<organism evidence="5 6">
    <name type="scientific">Xenorhabdus bovienii (strain SS-2004)</name>
    <name type="common">Xenorhabdus nematophila subsp. bovienii</name>
    <dbReference type="NCBI Taxonomy" id="406818"/>
    <lineage>
        <taxon>Bacteria</taxon>
        <taxon>Pseudomonadati</taxon>
        <taxon>Pseudomonadota</taxon>
        <taxon>Gammaproteobacteria</taxon>
        <taxon>Enterobacterales</taxon>
        <taxon>Morganellaceae</taxon>
        <taxon>Xenorhabdus</taxon>
    </lineage>
</organism>
<dbReference type="HOGENOM" id="CLU_002042_0_0_6"/>
<evidence type="ECO:0000313" key="5">
    <source>
        <dbReference type="EMBL" id="CBJ80239.1"/>
    </source>
</evidence>
<dbReference type="KEGG" id="xbo:XBJ1_1098"/>
<comment type="similarity">
    <text evidence="1">Belongs to the intimin/invasin family.</text>
</comment>
<dbReference type="PANTHER" id="PTHR39576">
    <property type="entry name" value="ATTACHING AND EFFACING PROTEIN HOMOLOG-RELATED-RELATED"/>
    <property type="match status" value="1"/>
</dbReference>
<dbReference type="Gene3D" id="3.10.350.10">
    <property type="entry name" value="LysM domain"/>
    <property type="match status" value="1"/>
</dbReference>
<feature type="compositionally biased region" description="Low complexity" evidence="2">
    <location>
        <begin position="1246"/>
        <end position="1258"/>
    </location>
</feature>
<evidence type="ECO:0000313" key="6">
    <source>
        <dbReference type="Proteomes" id="UP000002045"/>
    </source>
</evidence>
<keyword evidence="3" id="KW-0812">Transmembrane</keyword>
<keyword evidence="3" id="KW-1133">Transmembrane helix</keyword>
<dbReference type="PRINTS" id="PR01369">
    <property type="entry name" value="INTIMIN"/>
</dbReference>
<feature type="region of interest" description="Disordered" evidence="2">
    <location>
        <begin position="1373"/>
        <end position="1398"/>
    </location>
</feature>
<dbReference type="Pfam" id="PF05688">
    <property type="entry name" value="BIg21"/>
    <property type="match status" value="1"/>
</dbReference>
<feature type="domain" description="LysM" evidence="4">
    <location>
        <begin position="59"/>
        <end position="107"/>
    </location>
</feature>
<evidence type="ECO:0000256" key="2">
    <source>
        <dbReference type="SAM" id="MobiDB-lite"/>
    </source>
</evidence>
<dbReference type="GO" id="GO:0007155">
    <property type="term" value="P:cell adhesion"/>
    <property type="evidence" value="ECO:0007669"/>
    <property type="project" value="InterPro"/>
</dbReference>
<dbReference type="InterPro" id="IPR015217">
    <property type="entry name" value="Invasin_dom_3"/>
</dbReference>
<dbReference type="Pfam" id="PF09134">
    <property type="entry name" value="Invasin_D3"/>
    <property type="match status" value="3"/>
</dbReference>
<dbReference type="eggNOG" id="COG1388">
    <property type="taxonomic scope" value="Bacteria"/>
</dbReference>
<dbReference type="InterPro" id="IPR036779">
    <property type="entry name" value="LysM_dom_sf"/>
</dbReference>
<dbReference type="Gene3D" id="2.60.40.10">
    <property type="entry name" value="Immunoglobulins"/>
    <property type="match status" value="3"/>
</dbReference>
<evidence type="ECO:0000259" key="4">
    <source>
        <dbReference type="PROSITE" id="PS51782"/>
    </source>
</evidence>
<protein>
    <submittedName>
        <fullName evidence="5">Putative invasin</fullName>
    </submittedName>
</protein>
<dbReference type="Pfam" id="PF05689">
    <property type="entry name" value="InvE_AD"/>
    <property type="match status" value="1"/>
</dbReference>
<dbReference type="PANTHER" id="PTHR39576:SF2">
    <property type="entry name" value="ATTACHING AND EFFACING PROTEIN HOMOLOG-RELATED"/>
    <property type="match status" value="1"/>
</dbReference>
<gene>
    <name evidence="5" type="ordered locus">XBJ1_1098</name>
</gene>
<dbReference type="InterPro" id="IPR003535">
    <property type="entry name" value="Intimin/invasin_bac"/>
</dbReference>
<dbReference type="FunFam" id="2.40.160.160:FF:000001">
    <property type="entry name" value="Intimin-like inverse autotransporter SinH"/>
    <property type="match status" value="1"/>
</dbReference>
<dbReference type="Gene3D" id="2.40.160.160">
    <property type="entry name" value="Inverse autotransporter, beta-domain"/>
    <property type="match status" value="1"/>
</dbReference>
<dbReference type="InterPro" id="IPR013783">
    <property type="entry name" value="Ig-like_fold"/>
</dbReference>
<dbReference type="InterPro" id="IPR038177">
    <property type="entry name" value="IAT_beta_sf"/>
</dbReference>
<keyword evidence="3" id="KW-0472">Membrane</keyword>
<name>D3UXC7_XENBS</name>
<dbReference type="InterPro" id="IPR008542">
    <property type="entry name" value="BIg21"/>
</dbReference>
<feature type="region of interest" description="Disordered" evidence="2">
    <location>
        <begin position="703"/>
        <end position="723"/>
    </location>
</feature>
<dbReference type="InterPro" id="IPR051715">
    <property type="entry name" value="Intimin-Invasin_domain"/>
</dbReference>
<dbReference type="InterPro" id="IPR024519">
    <property type="entry name" value="IAT_beta"/>
</dbReference>
<dbReference type="STRING" id="406818.XBJ1_1098"/>
<feature type="region of interest" description="Disordered" evidence="2">
    <location>
        <begin position="1236"/>
        <end position="1265"/>
    </location>
</feature>
<dbReference type="Pfam" id="PF11924">
    <property type="entry name" value="IAT_beta"/>
    <property type="match status" value="1"/>
</dbReference>
<dbReference type="InterPro" id="IPR008541">
    <property type="entry name" value="InvE_AD"/>
</dbReference>
<dbReference type="Gene3D" id="2.60.40.2700">
    <property type="match status" value="1"/>
</dbReference>
<sequence>MLKKQRKQWTTQQRLRQVAWVNIFAQVAFPVAGVFTPAVAADKTPGHSQATRPQTLQTESYRLAAGESIKSVAKRHGLTVTELKKLNQLRTFHKPFTALGAGDEIDVPKSPSGHLLAESLTQAAAAESPAGHTENNTERWLASTVSRAAGMLKGGHVLDSAKNQLRGMAMSEANQTVQNWLQHYGTVKLQANVDDRGRLDGSQFDMLLPLYDTEKQMAFTQFGLRHIDSRTTANFGLGQRHFFDTGMLGYNAFLDHDITRDHTRFGLGAEYARDFMKFGANGYFRASGWKDGKKLKDYEERPASGFDLRAEGYVPSYPQLGGKLIYEQYFGDEVGLLSEDRRQKDPAAFTLGASYTPIPLVTLGLDRRQSTSGGGETLFNLGLNYEIGTPWSKQVDPDAVAFKRNLQGGRYDLVERNNQIVLEYRKKNLIRLMMENRINGRGGAVIPLNVNVSAQHGLKEIVWDTAGLVAGGGKLDSVNAPTRAENLAAEPVRGGTRYLLTLPPFHDKGNNTYTLSGIAYDTQGNASERMETLIQVVSSAVNPDGSGFEPAEKSMVADGKTQTVIRLKLTDKDGKPVSGVAGNLKLTDDKTTLTGDGKDPELGTEVREVPEGSGIYEITATAGTRHGKWKITPTIDGHELTPTVIDFGSSLAEMIDTDRTEFKPENGNLNQEGDSTDLVLNLKDKDGNPITGAADKITLTDDKNELYGQNPTPSLGAVREDPPGSGIYKAKVTAGQKKGTWKITPAVEGKTLKPAVIAFGQSLADVLDTQSSTVEPADGSSPLPADGVSTKTLRVVLKDKQGKPVTGAKDSIRVNAAGQLSGEGQDPQIGDVKEVSDGVYEIVVTAGQKTGHWTLTTTVDGTEMKKETVIEFDENNAPAVNNLQLNGILHINETLHARYQFKDNGGNTADRSFYVWGDKGTTAKQVMALADAAGVKEPVLAQKNGEGRVTAGAADNEKVKYVIARSDAGKVLEVSILAANGANLRAKAPVTTDIADPAANRGLTGGNGKGGVADPDAKPGIDKIVLSGDLEINQPLTAEYTFNGNGGDATDLSQFAWHDKGTPAADYQPVPDNGKNAQDKTGKVTRTLEQADAGKTVAITVKPVNGNNEVGEAKTVDIGMTDTNINQTTPKGAKPGTILDPNAIPSIKNVVLHGYRSVNSTLKATYEFEPNNGYVEDKTTYTWRRVATIGGTPEDISKQGATGTVDGQGGQIESYKLSDDDIDKFVEIVLTPKNGRSKPGTDILKNSGQNEGNELQGGNTIGQIIDPSRGPGIADLKIHGKLAVDEELTATYKFEAKGGHDQDNSLFLWGIKYPEGDPDYNKSPEFLVEQFNSDDKDHIVPPNNTNTIPGYRLKPEDSGRVIQVAIQARSKLARGKSYNRDTRQEAAEGNNLEGNKDGTVKGVASDFTITPDKPEKDADGTMAVKVERDKTITLTVKTENGGQAVGGIPVTIKMTAINRQKKADTVTVNLEAKEGVLAGKEDTYRGHTDEKGYLVINVTDPNGIGTRTTLSVEVNGEANQTLTKTWDVIFTVLTSPDTPKANYWGHMEDYITLNGIKYSRPQLNAELNGESKLTRNREIWGMAQWIIVKDYCNKLGELPTRDQLMDIHNAYQNRTLYDTNGWPINSLNGFGLNIWSSSLWNPNIDINITVVDIISGKEGSAGNAGNHGGGDYSVICRIKN</sequence>
<dbReference type="RefSeq" id="WP_012987653.1">
    <property type="nucleotide sequence ID" value="NC_013892.1"/>
</dbReference>
<feature type="transmembrane region" description="Helical" evidence="3">
    <location>
        <begin position="20"/>
        <end position="40"/>
    </location>
</feature>
<proteinExistence type="inferred from homology"/>
<reference evidence="5" key="1">
    <citation type="journal article" date="2011" name="PLoS ONE">
        <title>The entomopathogenic bacterial endosymbionts xenorhabdus and photorhabdus: convergent lifestyles from divergent genomes.</title>
        <authorList>
            <person name="Chaston J.M."/>
            <person name="Suen G."/>
            <person name="Tucker S.L."/>
            <person name="Andersen A.W."/>
            <person name="Bhasin A."/>
            <person name="Bode E."/>
            <person name="Bode H.B."/>
            <person name="Brachmann A.O."/>
            <person name="Cowles C.E."/>
            <person name="Cowles K.N."/>
            <person name="Darby C."/>
            <person name="de Leon L."/>
            <person name="Drace K."/>
            <person name="Du Z."/>
            <person name="Givaudan A."/>
            <person name="Herbert Tran E.E."/>
            <person name="Jewell K.A."/>
            <person name="Knack J.J."/>
            <person name="Krasomil-Osterfeld K.C."/>
            <person name="Kukor R."/>
            <person name="Lanois A."/>
            <person name="Latreille P."/>
            <person name="Leimgruber N.K."/>
            <person name="Lipke C.M."/>
            <person name="Liu R."/>
            <person name="Lu X."/>
            <person name="Martens E.C."/>
            <person name="Marri P.R."/>
            <person name="Medigue C."/>
            <person name="Menard M.L."/>
            <person name="Miller N.M."/>
            <person name="Morales-Soto N."/>
            <person name="Norton S."/>
            <person name="Ogier J.C."/>
            <person name="Orchard S.S."/>
            <person name="Park D."/>
            <person name="Park Y."/>
            <person name="Qurollo B.A."/>
            <person name="Sugar D.R."/>
            <person name="Richards G.R."/>
            <person name="Rouy Z."/>
            <person name="Slominski B."/>
            <person name="Slominski K."/>
            <person name="Snyder H."/>
            <person name="Tjaden B.C."/>
            <person name="van der Hoeven R."/>
            <person name="Welch R.D."/>
            <person name="Wheeler C."/>
            <person name="Xiang B."/>
            <person name="Barbazuk B."/>
            <person name="Gaudriault S."/>
            <person name="Goodner B."/>
            <person name="Slater S.C."/>
            <person name="Forst S."/>
            <person name="Goldman B.S."/>
            <person name="Goodrich-Blair H."/>
        </authorList>
    </citation>
    <scope>NUCLEOTIDE SEQUENCE [LARGE SCALE GENOMIC DNA]</scope>
    <source>
        <strain evidence="5">SS-2004</strain>
    </source>
</reference>
<accession>D3UXC7</accession>
<evidence type="ECO:0000256" key="1">
    <source>
        <dbReference type="ARBA" id="ARBA00010116"/>
    </source>
</evidence>
<dbReference type="InterPro" id="IPR018392">
    <property type="entry name" value="LysM"/>
</dbReference>
<dbReference type="EMBL" id="FN667741">
    <property type="protein sequence ID" value="CBJ80239.1"/>
    <property type="molecule type" value="Genomic_DNA"/>
</dbReference>
<dbReference type="PROSITE" id="PS51782">
    <property type="entry name" value="LYSM"/>
    <property type="match status" value="1"/>
</dbReference>
<dbReference type="GO" id="GO:0009279">
    <property type="term" value="C:cell outer membrane"/>
    <property type="evidence" value="ECO:0007669"/>
    <property type="project" value="TreeGrafter"/>
</dbReference>